<dbReference type="InterPro" id="IPR029058">
    <property type="entry name" value="AB_hydrolase_fold"/>
</dbReference>
<dbReference type="PANTHER" id="PTHR45908">
    <property type="entry name" value="PROTEIN CBG11750-RELATED"/>
    <property type="match status" value="1"/>
</dbReference>
<accession>A0A914N8Q7</accession>
<sequence length="195" mass="22538">MKLKAQTSSNYSQIYNEFPPNNISLTELSNKFNVSQELEDKYRKTNQNFAVFNESNVELTYRDNFIRLKIFPLAAAAYGTDKNIVDCLTEIYPEFKFIKNWVVKCQGVDASCSAFIAVSITDKAVVLAFRGTDTFWQLTHEVIETLFFQKVLSVFGHGYVAFYFDNIFTQLDKKGVTEEVITLLNEYRGYEVWVC</sequence>
<proteinExistence type="predicted"/>
<dbReference type="Proteomes" id="UP000887563">
    <property type="component" value="Unplaced"/>
</dbReference>
<keyword evidence="1" id="KW-1185">Reference proteome</keyword>
<evidence type="ECO:0000313" key="2">
    <source>
        <dbReference type="WBParaSite" id="Minc3s04226g35785"/>
    </source>
</evidence>
<dbReference type="Gene3D" id="3.40.50.1820">
    <property type="entry name" value="alpha/beta hydrolase"/>
    <property type="match status" value="1"/>
</dbReference>
<dbReference type="WBParaSite" id="Minc3s04226g35785">
    <property type="protein sequence ID" value="Minc3s04226g35785"/>
    <property type="gene ID" value="Minc3s04226g35785"/>
</dbReference>
<protein>
    <submittedName>
        <fullName evidence="2">Uncharacterized protein</fullName>
    </submittedName>
</protein>
<name>A0A914N8Q7_MELIC</name>
<dbReference type="AlphaFoldDB" id="A0A914N8Q7"/>
<reference evidence="2" key="1">
    <citation type="submission" date="2022-11" db="UniProtKB">
        <authorList>
            <consortium name="WormBaseParasite"/>
        </authorList>
    </citation>
    <scope>IDENTIFICATION</scope>
</reference>
<evidence type="ECO:0000313" key="1">
    <source>
        <dbReference type="Proteomes" id="UP000887563"/>
    </source>
</evidence>
<dbReference type="SUPFAM" id="SSF53474">
    <property type="entry name" value="alpha/beta-Hydrolases"/>
    <property type="match status" value="1"/>
</dbReference>
<organism evidence="1 2">
    <name type="scientific">Meloidogyne incognita</name>
    <name type="common">Southern root-knot nematode worm</name>
    <name type="synonym">Oxyuris incognita</name>
    <dbReference type="NCBI Taxonomy" id="6306"/>
    <lineage>
        <taxon>Eukaryota</taxon>
        <taxon>Metazoa</taxon>
        <taxon>Ecdysozoa</taxon>
        <taxon>Nematoda</taxon>
        <taxon>Chromadorea</taxon>
        <taxon>Rhabditida</taxon>
        <taxon>Tylenchina</taxon>
        <taxon>Tylenchomorpha</taxon>
        <taxon>Tylenchoidea</taxon>
        <taxon>Meloidogynidae</taxon>
        <taxon>Meloidogyninae</taxon>
        <taxon>Meloidogyne</taxon>
        <taxon>Meloidogyne incognita group</taxon>
    </lineage>
</organism>